<organism evidence="2 3">
    <name type="scientific">Hyaloscypha hepaticicola</name>
    <dbReference type="NCBI Taxonomy" id="2082293"/>
    <lineage>
        <taxon>Eukaryota</taxon>
        <taxon>Fungi</taxon>
        <taxon>Dikarya</taxon>
        <taxon>Ascomycota</taxon>
        <taxon>Pezizomycotina</taxon>
        <taxon>Leotiomycetes</taxon>
        <taxon>Helotiales</taxon>
        <taxon>Hyaloscyphaceae</taxon>
        <taxon>Hyaloscypha</taxon>
    </lineage>
</organism>
<sequence>MLSKNLFLSVSTLLGLAQGAVLLEERTNGCNADNCLRALLRYSAQAVPFCSSYISIPVVTVTVTGSATATQTATITIPTTAFATATSVTVVDVTTTVSAPIIAPRDVVFGQFATVAARDAPLPTYVSQYPASRVSSACSCLSVTPSTRTISTTITSTASTTLSVTSTETDTVTTTTTSYDTVATVTVNNLCSVGYNAAGNGEGNVVVRVTATSAADCCAQCQIGTNCVANAYVGGICQLLTRSTTAGSLQITNQCPLGTTMYSFGNPAVNGIVFAGPCGVN</sequence>
<protein>
    <recommendedName>
        <fullName evidence="4">Apple domain-containing protein</fullName>
    </recommendedName>
</protein>
<gene>
    <name evidence="2" type="ORF">NA56DRAFT_756665</name>
</gene>
<evidence type="ECO:0008006" key="4">
    <source>
        <dbReference type="Google" id="ProtNLM"/>
    </source>
</evidence>
<evidence type="ECO:0000313" key="3">
    <source>
        <dbReference type="Proteomes" id="UP000235672"/>
    </source>
</evidence>
<name>A0A2J6PE94_9HELO</name>
<proteinExistence type="predicted"/>
<dbReference type="Proteomes" id="UP000235672">
    <property type="component" value="Unassembled WGS sequence"/>
</dbReference>
<dbReference type="OrthoDB" id="3562088at2759"/>
<accession>A0A2J6PE94</accession>
<feature type="signal peptide" evidence="1">
    <location>
        <begin position="1"/>
        <end position="19"/>
    </location>
</feature>
<dbReference type="AlphaFoldDB" id="A0A2J6PE94"/>
<evidence type="ECO:0000256" key="1">
    <source>
        <dbReference type="SAM" id="SignalP"/>
    </source>
</evidence>
<keyword evidence="3" id="KW-1185">Reference proteome</keyword>
<dbReference type="EMBL" id="KZ613552">
    <property type="protein sequence ID" value="PMD12375.1"/>
    <property type="molecule type" value="Genomic_DNA"/>
</dbReference>
<keyword evidence="1" id="KW-0732">Signal</keyword>
<dbReference type="STRING" id="1745343.A0A2J6PE94"/>
<reference evidence="2 3" key="1">
    <citation type="submission" date="2016-05" db="EMBL/GenBank/DDBJ databases">
        <title>A degradative enzymes factory behind the ericoid mycorrhizal symbiosis.</title>
        <authorList>
            <consortium name="DOE Joint Genome Institute"/>
            <person name="Martino E."/>
            <person name="Morin E."/>
            <person name="Grelet G."/>
            <person name="Kuo A."/>
            <person name="Kohler A."/>
            <person name="Daghino S."/>
            <person name="Barry K."/>
            <person name="Choi C."/>
            <person name="Cichocki N."/>
            <person name="Clum A."/>
            <person name="Copeland A."/>
            <person name="Hainaut M."/>
            <person name="Haridas S."/>
            <person name="Labutti K."/>
            <person name="Lindquist E."/>
            <person name="Lipzen A."/>
            <person name="Khouja H.-R."/>
            <person name="Murat C."/>
            <person name="Ohm R."/>
            <person name="Olson A."/>
            <person name="Spatafora J."/>
            <person name="Veneault-Fourrey C."/>
            <person name="Henrissat B."/>
            <person name="Grigoriev I."/>
            <person name="Martin F."/>
            <person name="Perotto S."/>
        </authorList>
    </citation>
    <scope>NUCLEOTIDE SEQUENCE [LARGE SCALE GENOMIC DNA]</scope>
    <source>
        <strain evidence="2 3">UAMH 7357</strain>
    </source>
</reference>
<evidence type="ECO:0000313" key="2">
    <source>
        <dbReference type="EMBL" id="PMD12375.1"/>
    </source>
</evidence>
<feature type="chain" id="PRO_5014395200" description="Apple domain-containing protein" evidence="1">
    <location>
        <begin position="20"/>
        <end position="281"/>
    </location>
</feature>